<dbReference type="InterPro" id="IPR050101">
    <property type="entry name" value="CinA"/>
</dbReference>
<dbReference type="Pfam" id="PF00994">
    <property type="entry name" value="MoCF_biosynth"/>
    <property type="match status" value="1"/>
</dbReference>
<accession>A0A2W4UCT5</accession>
<dbReference type="InterPro" id="IPR008135">
    <property type="entry name" value="Competence-induced_CinA"/>
</dbReference>
<dbReference type="InterPro" id="IPR041424">
    <property type="entry name" value="CinA_KH"/>
</dbReference>
<sequence>MEPRSAEIICVGTELLLGDILNGNARYLAQQLASLGIAHHYQTVVGDNPLRIQRAVAIACERARLIILTGGLGPTPDDLTLATLADFFDVPLTERSEIVADLELKFAKQGRQLPESSRRQAQLPEDADVLWNAMGTAPGVIWQPRSGLTILTFPGVPREMKAMWQAVAVPYLKQSGWAAGVIHSRTLKFWGIGESTLAEKVGSLLNSENPTVAPYANEGEVKLRLSAKADSVAAADALIDPVAADIRQIAGDRYYGQDDESLAAVVGDLLLARSQTLSVAESCTGGGLGQLITATPGSSSYFWGGIISYDNRVKQSALGVSEQDLAQAGAVSSKVAIAMAEGVRRRLGTDWGLSITGVAGPGGGSAEKPVGLVYIGIASEAEARAEKFLFGEDWTRDLIRERSALSALNLIRLALMSV</sequence>
<dbReference type="NCBIfam" id="NF001813">
    <property type="entry name" value="PRK00549.1"/>
    <property type="match status" value="1"/>
</dbReference>
<dbReference type="AlphaFoldDB" id="A0A2W4UCT5"/>
<reference evidence="4" key="1">
    <citation type="submission" date="2018-04" db="EMBL/GenBank/DDBJ databases">
        <authorList>
            <person name="Cornet L."/>
        </authorList>
    </citation>
    <scope>NUCLEOTIDE SEQUENCE [LARGE SCALE GENOMIC DNA]</scope>
</reference>
<dbReference type="PANTHER" id="PTHR13939:SF0">
    <property type="entry name" value="NMN AMIDOHYDROLASE-LIKE PROTEIN YFAY"/>
    <property type="match status" value="1"/>
</dbReference>
<dbReference type="EMBL" id="QBMC01000104">
    <property type="protein sequence ID" value="PZO14739.1"/>
    <property type="molecule type" value="Genomic_DNA"/>
</dbReference>
<dbReference type="Gene3D" id="3.90.950.20">
    <property type="entry name" value="CinA-like"/>
    <property type="match status" value="1"/>
</dbReference>
<dbReference type="InterPro" id="IPR036425">
    <property type="entry name" value="MoaB/Mog-like_dom_sf"/>
</dbReference>
<evidence type="ECO:0000256" key="1">
    <source>
        <dbReference type="HAMAP-Rule" id="MF_00226"/>
    </source>
</evidence>
<protein>
    <recommendedName>
        <fullName evidence="1">CinA-like protein</fullName>
    </recommendedName>
</protein>
<dbReference type="InterPro" id="IPR008136">
    <property type="entry name" value="CinA_C"/>
</dbReference>
<dbReference type="InterPro" id="IPR001453">
    <property type="entry name" value="MoaB/Mog_dom"/>
</dbReference>
<proteinExistence type="inferred from homology"/>
<gene>
    <name evidence="3" type="ORF">DCF25_14620</name>
</gene>
<dbReference type="PIRSF" id="PIRSF006728">
    <property type="entry name" value="CinA"/>
    <property type="match status" value="1"/>
</dbReference>
<dbReference type="SMART" id="SM00852">
    <property type="entry name" value="MoCF_biosynth"/>
    <property type="match status" value="1"/>
</dbReference>
<comment type="similarity">
    <text evidence="1">Belongs to the CinA family.</text>
</comment>
<evidence type="ECO:0000259" key="2">
    <source>
        <dbReference type="SMART" id="SM00852"/>
    </source>
</evidence>
<evidence type="ECO:0000313" key="3">
    <source>
        <dbReference type="EMBL" id="PZO14739.1"/>
    </source>
</evidence>
<reference evidence="3 4" key="2">
    <citation type="submission" date="2018-06" db="EMBL/GenBank/DDBJ databases">
        <title>Metagenomic assembly of (sub)arctic Cyanobacteria and their associated microbiome from non-axenic cultures.</title>
        <authorList>
            <person name="Baurain D."/>
        </authorList>
    </citation>
    <scope>NUCLEOTIDE SEQUENCE [LARGE SCALE GENOMIC DNA]</scope>
    <source>
        <strain evidence="3">ULC129bin1</strain>
    </source>
</reference>
<name>A0A2W4UCT5_9CYAN</name>
<dbReference type="Gene3D" id="3.30.70.2860">
    <property type="match status" value="1"/>
</dbReference>
<dbReference type="Proteomes" id="UP000249354">
    <property type="component" value="Unassembled WGS sequence"/>
</dbReference>
<organism evidence="3 4">
    <name type="scientific">Leptolyngbya foveolarum</name>
    <dbReference type="NCBI Taxonomy" id="47253"/>
    <lineage>
        <taxon>Bacteria</taxon>
        <taxon>Bacillati</taxon>
        <taxon>Cyanobacteriota</taxon>
        <taxon>Cyanophyceae</taxon>
        <taxon>Leptolyngbyales</taxon>
        <taxon>Leptolyngbyaceae</taxon>
        <taxon>Leptolyngbya group</taxon>
        <taxon>Leptolyngbya</taxon>
    </lineage>
</organism>
<comment type="caution">
    <text evidence="3">The sequence shown here is derived from an EMBL/GenBank/DDBJ whole genome shotgun (WGS) entry which is preliminary data.</text>
</comment>
<dbReference type="InterPro" id="IPR036653">
    <property type="entry name" value="CinA-like_C"/>
</dbReference>
<feature type="domain" description="MoaB/Mog" evidence="2">
    <location>
        <begin position="7"/>
        <end position="174"/>
    </location>
</feature>
<dbReference type="NCBIfam" id="TIGR00200">
    <property type="entry name" value="cinA_nterm"/>
    <property type="match status" value="1"/>
</dbReference>
<dbReference type="SUPFAM" id="SSF142433">
    <property type="entry name" value="CinA-like"/>
    <property type="match status" value="1"/>
</dbReference>
<evidence type="ECO:0000313" key="4">
    <source>
        <dbReference type="Proteomes" id="UP000249354"/>
    </source>
</evidence>
<dbReference type="HAMAP" id="MF_00226_B">
    <property type="entry name" value="CinA_B"/>
    <property type="match status" value="1"/>
</dbReference>
<dbReference type="PANTHER" id="PTHR13939">
    <property type="entry name" value="NICOTINAMIDE-NUCLEOTIDE AMIDOHYDROLASE PNCC"/>
    <property type="match status" value="1"/>
</dbReference>
<dbReference type="CDD" id="cd00885">
    <property type="entry name" value="cinA"/>
    <property type="match status" value="1"/>
</dbReference>
<dbReference type="Gene3D" id="3.40.980.10">
    <property type="entry name" value="MoaB/Mog-like domain"/>
    <property type="match status" value="1"/>
</dbReference>
<dbReference type="SUPFAM" id="SSF53218">
    <property type="entry name" value="Molybdenum cofactor biosynthesis proteins"/>
    <property type="match status" value="1"/>
</dbReference>
<dbReference type="NCBIfam" id="TIGR00199">
    <property type="entry name" value="PncC_domain"/>
    <property type="match status" value="1"/>
</dbReference>
<dbReference type="Pfam" id="PF18146">
    <property type="entry name" value="CinA_KH"/>
    <property type="match status" value="1"/>
</dbReference>
<dbReference type="Pfam" id="PF02464">
    <property type="entry name" value="CinA"/>
    <property type="match status" value="1"/>
</dbReference>